<gene>
    <name evidence="2" type="ORF">MuYL_1264</name>
</gene>
<dbReference type="AlphaFoldDB" id="A0A223NTF5"/>
<feature type="compositionally biased region" description="Polar residues" evidence="1">
    <location>
        <begin position="11"/>
        <end position="20"/>
    </location>
</feature>
<protein>
    <submittedName>
        <fullName evidence="2">Uncharacterized protein</fullName>
    </submittedName>
</protein>
<dbReference type="EMBL" id="CP022743">
    <property type="protein sequence ID" value="ASU33162.1"/>
    <property type="molecule type" value="Genomic_DNA"/>
</dbReference>
<dbReference type="OrthoDB" id="800062at2"/>
<evidence type="ECO:0000313" key="2">
    <source>
        <dbReference type="EMBL" id="ASU33162.1"/>
    </source>
</evidence>
<feature type="region of interest" description="Disordered" evidence="1">
    <location>
        <begin position="1"/>
        <end position="26"/>
    </location>
</feature>
<reference evidence="2 3" key="1">
    <citation type="submission" date="2017-08" db="EMBL/GenBank/DDBJ databases">
        <title>Complete genome sequence of Mucilaginibacter sp. strain BJC16-A31.</title>
        <authorList>
            <consortium name="Henan University of Science and Technology"/>
            <person name="You X."/>
        </authorList>
    </citation>
    <scope>NUCLEOTIDE SEQUENCE [LARGE SCALE GENOMIC DNA]</scope>
    <source>
        <strain evidence="2 3">BJC16-A31</strain>
    </source>
</reference>
<accession>A0A223NTF5</accession>
<evidence type="ECO:0000313" key="3">
    <source>
        <dbReference type="Proteomes" id="UP000215002"/>
    </source>
</evidence>
<evidence type="ECO:0000256" key="1">
    <source>
        <dbReference type="SAM" id="MobiDB-lite"/>
    </source>
</evidence>
<dbReference type="RefSeq" id="WP_094569659.1">
    <property type="nucleotide sequence ID" value="NZ_CP022743.1"/>
</dbReference>
<organism evidence="2 3">
    <name type="scientific">Mucilaginibacter xinganensis</name>
    <dbReference type="NCBI Taxonomy" id="1234841"/>
    <lineage>
        <taxon>Bacteria</taxon>
        <taxon>Pseudomonadati</taxon>
        <taxon>Bacteroidota</taxon>
        <taxon>Sphingobacteriia</taxon>
        <taxon>Sphingobacteriales</taxon>
        <taxon>Sphingobacteriaceae</taxon>
        <taxon>Mucilaginibacter</taxon>
    </lineage>
</organism>
<keyword evidence="3" id="KW-1185">Reference proteome</keyword>
<dbReference type="Proteomes" id="UP000215002">
    <property type="component" value="Chromosome"/>
</dbReference>
<name>A0A223NTF5_9SPHI</name>
<proteinExistence type="predicted"/>
<sequence>MHLAYSAIAKTHTNPQQSRSHQQEPENEALLRYRAYQQVCINFSHEIEAIQKYLPGWMPKFR</sequence>
<dbReference type="KEGG" id="muc:MuYL_1264"/>